<proteinExistence type="predicted"/>
<evidence type="ECO:0000313" key="2">
    <source>
        <dbReference type="Proteomes" id="UP000321079"/>
    </source>
</evidence>
<dbReference type="AlphaFoldDB" id="A0A511BFX9"/>
<reference evidence="1 2" key="1">
    <citation type="submission" date="2019-07" db="EMBL/GenBank/DDBJ databases">
        <title>Whole genome shotgun sequence of Gluconobacter kanchanaburiensis NBRC 103587.</title>
        <authorList>
            <person name="Hosoyama A."/>
            <person name="Uohara A."/>
            <person name="Ohji S."/>
            <person name="Ichikawa N."/>
        </authorList>
    </citation>
    <scope>NUCLEOTIDE SEQUENCE [LARGE SCALE GENOMIC DNA]</scope>
    <source>
        <strain evidence="1 2">NBRC 103587</strain>
    </source>
</reference>
<gene>
    <name evidence="1" type="ORF">GKA01_19140</name>
</gene>
<organism evidence="1 2">
    <name type="scientific">Gluconobacter kanchanaburiensis NBRC 103587</name>
    <dbReference type="NCBI Taxonomy" id="1307948"/>
    <lineage>
        <taxon>Bacteria</taxon>
        <taxon>Pseudomonadati</taxon>
        <taxon>Pseudomonadota</taxon>
        <taxon>Alphaproteobacteria</taxon>
        <taxon>Acetobacterales</taxon>
        <taxon>Acetobacteraceae</taxon>
        <taxon>Gluconobacter</taxon>
    </lineage>
</organism>
<accession>A0A511BFX9</accession>
<dbReference type="EMBL" id="BJVA01000011">
    <property type="protein sequence ID" value="GEK96717.1"/>
    <property type="molecule type" value="Genomic_DNA"/>
</dbReference>
<evidence type="ECO:0000313" key="1">
    <source>
        <dbReference type="EMBL" id="GEK96717.1"/>
    </source>
</evidence>
<protein>
    <submittedName>
        <fullName evidence="1">Uncharacterized protein</fullName>
    </submittedName>
</protein>
<sequence>MTPAGAVAGEAAGDVATVSAPIMDAVTAVADQGAGRQADADPEVMGPVGAGRGALADAALVPEVMEDRVEAVTVEVPAAAVGPAEVMEAVSMVVATKHLRS</sequence>
<name>A0A511BFX9_9PROT</name>
<keyword evidence="2" id="KW-1185">Reference proteome</keyword>
<comment type="caution">
    <text evidence="1">The sequence shown here is derived from an EMBL/GenBank/DDBJ whole genome shotgun (WGS) entry which is preliminary data.</text>
</comment>
<dbReference type="Proteomes" id="UP000321079">
    <property type="component" value="Unassembled WGS sequence"/>
</dbReference>